<sequence length="220" mass="25374">MSKTTGMDYESKPRDYYENEREEMLEFLPAQVEHVLDVGCSNGNFGRMVKEKTGAEVQGIEPMKEFADLASEQLDKVYTATVEDAIAQLPDNYFDVIYCNDVLEHLVDPYSVLRSFKAKLKPGGRVISSIPNMRYFRSFFKLLFQGEWKHEDEGIMDRTHLRWFTQKSMVQLFEDQGYEVFEQKGINASKSLKPRLMNLLMLGGAADMKYMQFATVGVLK</sequence>
<dbReference type="AlphaFoldDB" id="A0A2S7KQ87"/>
<dbReference type="Proteomes" id="UP000239800">
    <property type="component" value="Unassembled WGS sequence"/>
</dbReference>
<gene>
    <name evidence="2" type="ORF">BST85_07370</name>
    <name evidence="1" type="ORF">BST85_14080</name>
</gene>
<comment type="caution">
    <text evidence="2">The sequence shown here is derived from an EMBL/GenBank/DDBJ whole genome shotgun (WGS) entry which is preliminary data.</text>
</comment>
<dbReference type="GO" id="GO:0008168">
    <property type="term" value="F:methyltransferase activity"/>
    <property type="evidence" value="ECO:0007669"/>
    <property type="project" value="UniProtKB-KW"/>
</dbReference>
<keyword evidence="2" id="KW-0489">Methyltransferase</keyword>
<dbReference type="InterPro" id="IPR029063">
    <property type="entry name" value="SAM-dependent_MTases_sf"/>
</dbReference>
<evidence type="ECO:0000313" key="3">
    <source>
        <dbReference type="Proteomes" id="UP000239800"/>
    </source>
</evidence>
<dbReference type="RefSeq" id="WP_245917655.1">
    <property type="nucleotide sequence ID" value="NZ_MQUB01000001.1"/>
</dbReference>
<keyword evidence="2" id="KW-0808">Transferase</keyword>
<dbReference type="CDD" id="cd02440">
    <property type="entry name" value="AdoMet_MTases"/>
    <property type="match status" value="1"/>
</dbReference>
<dbReference type="GO" id="GO:0032259">
    <property type="term" value="P:methylation"/>
    <property type="evidence" value="ECO:0007669"/>
    <property type="project" value="UniProtKB-KW"/>
</dbReference>
<proteinExistence type="predicted"/>
<protein>
    <submittedName>
        <fullName evidence="2">Methyltransferase</fullName>
    </submittedName>
</protein>
<name>A0A2S7KQ87_9FLAO</name>
<dbReference type="Pfam" id="PF13489">
    <property type="entry name" value="Methyltransf_23"/>
    <property type="match status" value="1"/>
</dbReference>
<evidence type="ECO:0000313" key="2">
    <source>
        <dbReference type="EMBL" id="PQB04733.1"/>
    </source>
</evidence>
<dbReference type="EMBL" id="MQUB01000003">
    <property type="protein sequence ID" value="PQB02951.1"/>
    <property type="molecule type" value="Genomic_DNA"/>
</dbReference>
<reference evidence="2 3" key="1">
    <citation type="submission" date="2016-11" db="EMBL/GenBank/DDBJ databases">
        <title>Trade-off between light-utilization and light-protection in marine flavobacteria.</title>
        <authorList>
            <person name="Kumagai Y."/>
        </authorList>
    </citation>
    <scope>NUCLEOTIDE SEQUENCE [LARGE SCALE GENOMIC DNA]</scope>
    <source>
        <strain evidence="2 3">NBRC 107741</strain>
    </source>
</reference>
<accession>A0A2S7KQ87</accession>
<evidence type="ECO:0000313" key="1">
    <source>
        <dbReference type="EMBL" id="PQB02951.1"/>
    </source>
</evidence>
<dbReference type="EMBL" id="MQUB01000001">
    <property type="protein sequence ID" value="PQB04733.1"/>
    <property type="molecule type" value="Genomic_DNA"/>
</dbReference>
<keyword evidence="3" id="KW-1185">Reference proteome</keyword>
<dbReference type="Gene3D" id="3.40.50.150">
    <property type="entry name" value="Vaccinia Virus protein VP39"/>
    <property type="match status" value="1"/>
</dbReference>
<organism evidence="2 3">
    <name type="scientific">Aureitalea marina</name>
    <dbReference type="NCBI Taxonomy" id="930804"/>
    <lineage>
        <taxon>Bacteria</taxon>
        <taxon>Pseudomonadati</taxon>
        <taxon>Bacteroidota</taxon>
        <taxon>Flavobacteriia</taxon>
        <taxon>Flavobacteriales</taxon>
        <taxon>Flavobacteriaceae</taxon>
        <taxon>Aureitalea</taxon>
    </lineage>
</organism>
<dbReference type="PANTHER" id="PTHR43861">
    <property type="entry name" value="TRANS-ACONITATE 2-METHYLTRANSFERASE-RELATED"/>
    <property type="match status" value="1"/>
</dbReference>
<dbReference type="SUPFAM" id="SSF53335">
    <property type="entry name" value="S-adenosyl-L-methionine-dependent methyltransferases"/>
    <property type="match status" value="1"/>
</dbReference>